<feature type="transmembrane region" description="Helical" evidence="1">
    <location>
        <begin position="6"/>
        <end position="25"/>
    </location>
</feature>
<evidence type="ECO:0000256" key="1">
    <source>
        <dbReference type="SAM" id="Phobius"/>
    </source>
</evidence>
<proteinExistence type="predicted"/>
<keyword evidence="1" id="KW-0472">Membrane</keyword>
<name>A0A0A2LXI3_9FLAO</name>
<organism evidence="2 3">
    <name type="scientific">Flavobacterium rivuli WB 3.3-2 = DSM 21788</name>
    <dbReference type="NCBI Taxonomy" id="1121895"/>
    <lineage>
        <taxon>Bacteria</taxon>
        <taxon>Pseudomonadati</taxon>
        <taxon>Bacteroidota</taxon>
        <taxon>Flavobacteriia</taxon>
        <taxon>Flavobacteriales</taxon>
        <taxon>Flavobacteriaceae</taxon>
        <taxon>Flavobacterium</taxon>
    </lineage>
</organism>
<dbReference type="EMBL" id="JRLX01000043">
    <property type="protein sequence ID" value="KGO84669.1"/>
    <property type="molecule type" value="Genomic_DNA"/>
</dbReference>
<comment type="caution">
    <text evidence="2">The sequence shown here is derived from an EMBL/GenBank/DDBJ whole genome shotgun (WGS) entry which is preliminary data.</text>
</comment>
<protein>
    <submittedName>
        <fullName evidence="2">Uncharacterized protein</fullName>
    </submittedName>
</protein>
<accession>A0A0A2LXI3</accession>
<gene>
    <name evidence="2" type="ORF">Q765_20430</name>
</gene>
<keyword evidence="1" id="KW-1133">Transmembrane helix</keyword>
<keyword evidence="1" id="KW-0812">Transmembrane</keyword>
<dbReference type="Proteomes" id="UP000030152">
    <property type="component" value="Unassembled WGS sequence"/>
</dbReference>
<evidence type="ECO:0000313" key="2">
    <source>
        <dbReference type="EMBL" id="KGO84669.1"/>
    </source>
</evidence>
<sequence>MWGFYGLGVYLFFNFVNVVQVFRSYTAKMRKGSTEIHKEKLATLLRGHKAVWLWILKVEIIHATIGYSFVVSRQGCNLI</sequence>
<evidence type="ECO:0000313" key="3">
    <source>
        <dbReference type="Proteomes" id="UP000030152"/>
    </source>
</evidence>
<dbReference type="AlphaFoldDB" id="A0A0A2LXI3"/>
<reference evidence="2 3" key="1">
    <citation type="submission" date="2013-09" db="EMBL/GenBank/DDBJ databases">
        <authorList>
            <person name="Zeng Z."/>
            <person name="Chen C."/>
        </authorList>
    </citation>
    <scope>NUCLEOTIDE SEQUENCE [LARGE SCALE GENOMIC DNA]</scope>
    <source>
        <strain evidence="2 3">WB 3.3-2</strain>
    </source>
</reference>
<keyword evidence="3" id="KW-1185">Reference proteome</keyword>